<dbReference type="EMBL" id="BAABIC010000039">
    <property type="protein sequence ID" value="GAA4713881.1"/>
    <property type="molecule type" value="Genomic_DNA"/>
</dbReference>
<proteinExistence type="predicted"/>
<evidence type="ECO:0000256" key="1">
    <source>
        <dbReference type="SAM" id="MobiDB-lite"/>
    </source>
</evidence>
<organism evidence="2 3">
    <name type="scientific">Pseudonocardia yuanmonensis</name>
    <dbReference type="NCBI Taxonomy" id="1095914"/>
    <lineage>
        <taxon>Bacteria</taxon>
        <taxon>Bacillati</taxon>
        <taxon>Actinomycetota</taxon>
        <taxon>Actinomycetes</taxon>
        <taxon>Pseudonocardiales</taxon>
        <taxon>Pseudonocardiaceae</taxon>
        <taxon>Pseudonocardia</taxon>
    </lineage>
</organism>
<evidence type="ECO:0000313" key="3">
    <source>
        <dbReference type="Proteomes" id="UP001500325"/>
    </source>
</evidence>
<accession>A0ABP8XUP3</accession>
<keyword evidence="3" id="KW-1185">Reference proteome</keyword>
<feature type="region of interest" description="Disordered" evidence="1">
    <location>
        <begin position="92"/>
        <end position="112"/>
    </location>
</feature>
<gene>
    <name evidence="2" type="ORF">GCM10023215_66180</name>
</gene>
<name>A0ABP8XUP3_9PSEU</name>
<reference evidence="3" key="1">
    <citation type="journal article" date="2019" name="Int. J. Syst. Evol. Microbiol.">
        <title>The Global Catalogue of Microorganisms (GCM) 10K type strain sequencing project: providing services to taxonomists for standard genome sequencing and annotation.</title>
        <authorList>
            <consortium name="The Broad Institute Genomics Platform"/>
            <consortium name="The Broad Institute Genome Sequencing Center for Infectious Disease"/>
            <person name="Wu L."/>
            <person name="Ma J."/>
        </authorList>
    </citation>
    <scope>NUCLEOTIDE SEQUENCE [LARGE SCALE GENOMIC DNA]</scope>
    <source>
        <strain evidence="3">JCM 18055</strain>
    </source>
</reference>
<sequence>MLTMLATVRHTSATATTADNTVTMPSTYCTQVMWTNLPVVVPARRLYAWLLTSSNLNGLVAVRDDNRVSGRIGHRSGPVPCDGHVTLRRSGWSDALRNRPSPGQGGEVRVAF</sequence>
<protein>
    <recommendedName>
        <fullName evidence="4">Secreted protein</fullName>
    </recommendedName>
</protein>
<comment type="caution">
    <text evidence="2">The sequence shown here is derived from an EMBL/GenBank/DDBJ whole genome shotgun (WGS) entry which is preliminary data.</text>
</comment>
<dbReference type="Proteomes" id="UP001500325">
    <property type="component" value="Unassembled WGS sequence"/>
</dbReference>
<evidence type="ECO:0000313" key="2">
    <source>
        <dbReference type="EMBL" id="GAA4713881.1"/>
    </source>
</evidence>
<evidence type="ECO:0008006" key="4">
    <source>
        <dbReference type="Google" id="ProtNLM"/>
    </source>
</evidence>